<reference evidence="3" key="1">
    <citation type="journal article" date="2020" name="Stud. Mycol.">
        <title>101 Dothideomycetes genomes: A test case for predicting lifestyles and emergence of pathogens.</title>
        <authorList>
            <person name="Haridas S."/>
            <person name="Albert R."/>
            <person name="Binder M."/>
            <person name="Bloem J."/>
            <person name="LaButti K."/>
            <person name="Salamov A."/>
            <person name="Andreopoulos B."/>
            <person name="Baker S."/>
            <person name="Barry K."/>
            <person name="Bills G."/>
            <person name="Bluhm B."/>
            <person name="Cannon C."/>
            <person name="Castanera R."/>
            <person name="Culley D."/>
            <person name="Daum C."/>
            <person name="Ezra D."/>
            <person name="Gonzalez J."/>
            <person name="Henrissat B."/>
            <person name="Kuo A."/>
            <person name="Liang C."/>
            <person name="Lipzen A."/>
            <person name="Lutzoni F."/>
            <person name="Magnuson J."/>
            <person name="Mondo S."/>
            <person name="Nolan M."/>
            <person name="Ohm R."/>
            <person name="Pangilinan J."/>
            <person name="Park H.-J."/>
            <person name="Ramirez L."/>
            <person name="Alfaro M."/>
            <person name="Sun H."/>
            <person name="Tritt A."/>
            <person name="Yoshinaga Y."/>
            <person name="Zwiers L.-H."/>
            <person name="Turgeon B."/>
            <person name="Goodwin S."/>
            <person name="Spatafora J."/>
            <person name="Crous P."/>
            <person name="Grigoriev I."/>
        </authorList>
    </citation>
    <scope>NUCLEOTIDE SEQUENCE [LARGE SCALE GENOMIC DNA]</scope>
    <source>
        <strain evidence="3">CBS 304.66</strain>
    </source>
</reference>
<protein>
    <recommendedName>
        <fullName evidence="4">C2H2-type domain-containing protein</fullName>
    </recommendedName>
</protein>
<feature type="region of interest" description="Disordered" evidence="1">
    <location>
        <begin position="468"/>
        <end position="505"/>
    </location>
</feature>
<keyword evidence="3" id="KW-1185">Reference proteome</keyword>
<dbReference type="AlphaFoldDB" id="A0A9P4K526"/>
<dbReference type="PANTHER" id="PTHR38166:SF1">
    <property type="entry name" value="C2H2-TYPE DOMAIN-CONTAINING PROTEIN"/>
    <property type="match status" value="1"/>
</dbReference>
<evidence type="ECO:0008006" key="4">
    <source>
        <dbReference type="Google" id="ProtNLM"/>
    </source>
</evidence>
<evidence type="ECO:0000256" key="1">
    <source>
        <dbReference type="SAM" id="MobiDB-lite"/>
    </source>
</evidence>
<evidence type="ECO:0000313" key="2">
    <source>
        <dbReference type="EMBL" id="KAF2261437.1"/>
    </source>
</evidence>
<organism evidence="2 3">
    <name type="scientific">Lojkania enalia</name>
    <dbReference type="NCBI Taxonomy" id="147567"/>
    <lineage>
        <taxon>Eukaryota</taxon>
        <taxon>Fungi</taxon>
        <taxon>Dikarya</taxon>
        <taxon>Ascomycota</taxon>
        <taxon>Pezizomycotina</taxon>
        <taxon>Dothideomycetes</taxon>
        <taxon>Pleosporomycetidae</taxon>
        <taxon>Pleosporales</taxon>
        <taxon>Pleosporales incertae sedis</taxon>
        <taxon>Lojkania</taxon>
    </lineage>
</organism>
<feature type="compositionally biased region" description="Polar residues" evidence="1">
    <location>
        <begin position="188"/>
        <end position="200"/>
    </location>
</feature>
<accession>A0A9P4K526</accession>
<dbReference type="EMBL" id="ML986657">
    <property type="protein sequence ID" value="KAF2261437.1"/>
    <property type="molecule type" value="Genomic_DNA"/>
</dbReference>
<sequence>MLDVSLIMGRNSSHKELQHAVQRSNIEGKFGSVYSLGKSEGIGSSSDLVTTLSGETYHGNVIGLANHTRVTHNALPIRMRERFLNDHEPAVFETLKSQDEDLELSLDGITTWVSDLHLTNGETRLQQLAEVLTNVDNALAGGREEAKEQHTSSTHQSRRTSKELMRSGQASRTTALKVRKIQKRSKASQRTSGRSESINEPTEPPDGGSIEQRLRLFSCPFVKQNPDRYVFVGNSCTERFGFPTPGKLVEHLKRVHSLRVPCCITCKLRFHRNRVRDAERCRTEHLNLGQCEPRNLRIDEPEWMTEEQDARFARSIIQGQPTSAEDKWRIIYRQLFNLPEDSMVPDPYYDFLMPRHLVADTGFSMQFTSPRPSSTMINTSIHSMQPPPSRFDAQDNAFLSRISLDTPLEAMLVHDWESQYSPNGSTHNTVTIGSSSRLGLTSESLDMNDRSQPEIDFQYGVYTGEDSGYRSLGQGSAVDTEMPSAGRQRSRSAESSLMPKPSGDTIVVRPQDLHLYSDLASL</sequence>
<gene>
    <name evidence="2" type="ORF">CC78DRAFT_608165</name>
</gene>
<name>A0A9P4K526_9PLEO</name>
<comment type="caution">
    <text evidence="2">The sequence shown here is derived from an EMBL/GenBank/DDBJ whole genome shotgun (WGS) entry which is preliminary data.</text>
</comment>
<dbReference type="Proteomes" id="UP000800093">
    <property type="component" value="Unassembled WGS sequence"/>
</dbReference>
<feature type="compositionally biased region" description="Basic residues" evidence="1">
    <location>
        <begin position="177"/>
        <end position="187"/>
    </location>
</feature>
<proteinExistence type="predicted"/>
<evidence type="ECO:0000313" key="3">
    <source>
        <dbReference type="Proteomes" id="UP000800093"/>
    </source>
</evidence>
<dbReference type="PANTHER" id="PTHR38166">
    <property type="entry name" value="C2H2-TYPE DOMAIN-CONTAINING PROTEIN-RELATED"/>
    <property type="match status" value="1"/>
</dbReference>
<dbReference type="OrthoDB" id="3946556at2759"/>
<feature type="region of interest" description="Disordered" evidence="1">
    <location>
        <begin position="143"/>
        <end position="210"/>
    </location>
</feature>